<reference evidence="1 2" key="1">
    <citation type="journal article" date="2024" name="Front Chem Biol">
        <title>Unveiling the potential of Daldinia eschscholtzii MFLUCC 19-0629 through bioactivity and bioinformatics studies for enhanced sustainable agriculture production.</title>
        <authorList>
            <person name="Brooks S."/>
            <person name="Weaver J.A."/>
            <person name="Klomchit A."/>
            <person name="Alharthi S.A."/>
            <person name="Onlamun T."/>
            <person name="Nurani R."/>
            <person name="Vong T.K."/>
            <person name="Alberti F."/>
            <person name="Greco C."/>
        </authorList>
    </citation>
    <scope>NUCLEOTIDE SEQUENCE [LARGE SCALE GENOMIC DNA]</scope>
    <source>
        <strain evidence="1">MFLUCC 19-0629</strain>
    </source>
</reference>
<sequence length="497" mass="58082">MSYRTILWPPVRTAKELRFRFGEPEPGEHRRATSESILRQNNQTTGLSTITKHGNQSATFDNLPYELKASIFDMVSSSPDWAYFNFRKGKLVECWGGDQAIYVNREWHESRELRQGLSTIKPSISRPVGVEALAEGILHLFSGDEHGSGSQGRHRNNKHSEYITVRKEVDWFLFDGSVDQMAGRDHWDILYHLNGVRFCAFKLDEVFDGTLASTDLDPPPSFMWPRSQCIEELIIVVGRFRKEVPPSRMRVIHVFQTDRRSVEITKNKAYDSMLESRDPEWRQYLTESEKKMIGDISRIWSRKLSKKYQWRQEWLESEDGRLWLDYPVHDKSNEISMWLATSEGYDWLGYDWCDEAQPGFQFLASKSGWWWLASDFGSPWLETEQGIAWLDSREGQEFLASHQALLWANTGTYTSSDFTPLGPQVRKAWFSTPAGREWQFYNCPNGAPPRAPRPPRRESTPTPDRVFPSYFLHRHFRAWRFVICPEEIAERTAEHRH</sequence>
<organism evidence="1 2">
    <name type="scientific">Daldinia eschscholtzii</name>
    <dbReference type="NCBI Taxonomy" id="292717"/>
    <lineage>
        <taxon>Eukaryota</taxon>
        <taxon>Fungi</taxon>
        <taxon>Dikarya</taxon>
        <taxon>Ascomycota</taxon>
        <taxon>Pezizomycotina</taxon>
        <taxon>Sordariomycetes</taxon>
        <taxon>Xylariomycetidae</taxon>
        <taxon>Xylariales</taxon>
        <taxon>Hypoxylaceae</taxon>
        <taxon>Daldinia</taxon>
    </lineage>
</organism>
<keyword evidence="2" id="KW-1185">Reference proteome</keyword>
<accession>A0AAX6MTA3</accession>
<dbReference type="Proteomes" id="UP001369815">
    <property type="component" value="Unassembled WGS sequence"/>
</dbReference>
<proteinExistence type="predicted"/>
<dbReference type="AlphaFoldDB" id="A0AAX6MTA3"/>
<protein>
    <submittedName>
        <fullName evidence="1">Uncharacterized protein</fullName>
    </submittedName>
</protein>
<evidence type="ECO:0000313" key="1">
    <source>
        <dbReference type="EMBL" id="KAK6955746.1"/>
    </source>
</evidence>
<name>A0AAX6MTA3_9PEZI</name>
<evidence type="ECO:0000313" key="2">
    <source>
        <dbReference type="Proteomes" id="UP001369815"/>
    </source>
</evidence>
<dbReference type="EMBL" id="JBANMG010000003">
    <property type="protein sequence ID" value="KAK6955746.1"/>
    <property type="molecule type" value="Genomic_DNA"/>
</dbReference>
<gene>
    <name evidence="1" type="ORF">Daesc_003390</name>
</gene>
<comment type="caution">
    <text evidence="1">The sequence shown here is derived from an EMBL/GenBank/DDBJ whole genome shotgun (WGS) entry which is preliminary data.</text>
</comment>